<dbReference type="Gene3D" id="3.90.180.10">
    <property type="entry name" value="Medium-chain alcohol dehydrogenases, catalytic domain"/>
    <property type="match status" value="5"/>
</dbReference>
<feature type="domain" description="Carrier" evidence="7">
    <location>
        <begin position="2431"/>
        <end position="2505"/>
    </location>
</feature>
<dbReference type="CDD" id="cd00833">
    <property type="entry name" value="PKS"/>
    <property type="match status" value="1"/>
</dbReference>
<dbReference type="InterPro" id="IPR013149">
    <property type="entry name" value="ADH-like_C"/>
</dbReference>
<dbReference type="Gene3D" id="3.40.50.720">
    <property type="entry name" value="NAD(P)-binding Rossmann-like Domain"/>
    <property type="match status" value="8"/>
</dbReference>
<dbReference type="InterPro" id="IPR049551">
    <property type="entry name" value="PKS_DH_C"/>
</dbReference>
<keyword evidence="3" id="KW-0808">Transferase</keyword>
<feature type="compositionally biased region" description="Low complexity" evidence="6">
    <location>
        <begin position="2812"/>
        <end position="2830"/>
    </location>
</feature>
<evidence type="ECO:0000259" key="9">
    <source>
        <dbReference type="PROSITE" id="PS52019"/>
    </source>
</evidence>
<dbReference type="PROSITE" id="PS52004">
    <property type="entry name" value="KS3_2"/>
    <property type="match status" value="3"/>
</dbReference>
<dbReference type="Gene3D" id="3.10.129.120">
    <property type="match status" value="1"/>
</dbReference>
<dbReference type="Pfam" id="PF08240">
    <property type="entry name" value="ADH_N"/>
    <property type="match status" value="4"/>
</dbReference>
<dbReference type="InterPro" id="IPR013968">
    <property type="entry name" value="PKS_KR"/>
</dbReference>
<evidence type="ECO:0000256" key="4">
    <source>
        <dbReference type="ARBA" id="ARBA00023268"/>
    </source>
</evidence>
<dbReference type="SMART" id="SM00822">
    <property type="entry name" value="PKS_KR"/>
    <property type="match status" value="2"/>
</dbReference>
<dbReference type="SUPFAM" id="SSF50129">
    <property type="entry name" value="GroES-like"/>
    <property type="match status" value="5"/>
</dbReference>
<dbReference type="Pfam" id="PF08659">
    <property type="entry name" value="KR"/>
    <property type="match status" value="4"/>
</dbReference>
<dbReference type="Pfam" id="PF14765">
    <property type="entry name" value="PS-DH"/>
    <property type="match status" value="1"/>
</dbReference>
<dbReference type="SMART" id="SM00829">
    <property type="entry name" value="PKS_ER"/>
    <property type="match status" value="5"/>
</dbReference>
<dbReference type="CDD" id="cd05195">
    <property type="entry name" value="enoyl_red"/>
    <property type="match status" value="5"/>
</dbReference>
<dbReference type="InterPro" id="IPR016039">
    <property type="entry name" value="Thiolase-like"/>
</dbReference>
<dbReference type="SMART" id="SM01294">
    <property type="entry name" value="PKS_PP_betabranch"/>
    <property type="match status" value="1"/>
</dbReference>
<feature type="region of interest" description="N-terminal hotdog fold" evidence="5">
    <location>
        <begin position="3611"/>
        <end position="3764"/>
    </location>
</feature>
<dbReference type="SUPFAM" id="SSF51735">
    <property type="entry name" value="NAD(P)-binding Rossmann-fold domains"/>
    <property type="match status" value="9"/>
</dbReference>
<gene>
    <name evidence="10" type="ORF">OEZ85_010651</name>
</gene>
<feature type="domain" description="PKS/mFAS DH" evidence="9">
    <location>
        <begin position="3611"/>
        <end position="3968"/>
    </location>
</feature>
<keyword evidence="1" id="KW-0596">Phosphopantetheine</keyword>
<feature type="domain" description="Ketosynthase family 3 (KS3)" evidence="8">
    <location>
        <begin position="4735"/>
        <end position="5150"/>
    </location>
</feature>
<keyword evidence="11" id="KW-1185">Reference proteome</keyword>
<dbReference type="Pfam" id="PF02801">
    <property type="entry name" value="Ketoacyl-synt_C"/>
    <property type="match status" value="4"/>
</dbReference>
<dbReference type="Gene3D" id="1.10.1200.10">
    <property type="entry name" value="ACP-like"/>
    <property type="match status" value="4"/>
</dbReference>
<keyword evidence="2" id="KW-0597">Phosphoprotein</keyword>
<dbReference type="Pfam" id="PF00109">
    <property type="entry name" value="ketoacyl-synt"/>
    <property type="match status" value="3"/>
</dbReference>
<dbReference type="Proteomes" id="UP001244341">
    <property type="component" value="Chromosome 2b"/>
</dbReference>
<dbReference type="InterPro" id="IPR006162">
    <property type="entry name" value="Ppantetheine_attach_site"/>
</dbReference>
<dbReference type="Pfam" id="PF13602">
    <property type="entry name" value="ADH_zinc_N_2"/>
    <property type="match status" value="4"/>
</dbReference>
<dbReference type="InterPro" id="IPR036736">
    <property type="entry name" value="ACP-like_sf"/>
</dbReference>
<dbReference type="PANTHER" id="PTHR43775">
    <property type="entry name" value="FATTY ACID SYNTHASE"/>
    <property type="match status" value="1"/>
</dbReference>
<dbReference type="SUPFAM" id="SSF53901">
    <property type="entry name" value="Thiolase-like"/>
    <property type="match status" value="8"/>
</dbReference>
<accession>A0ABY8TNB6</accession>
<dbReference type="Pfam" id="PF00550">
    <property type="entry name" value="PP-binding"/>
    <property type="match status" value="3"/>
</dbReference>
<feature type="region of interest" description="Disordered" evidence="6">
    <location>
        <begin position="2812"/>
        <end position="2832"/>
    </location>
</feature>
<evidence type="ECO:0000259" key="7">
    <source>
        <dbReference type="PROSITE" id="PS50075"/>
    </source>
</evidence>
<feature type="domain" description="Carrier" evidence="7">
    <location>
        <begin position="545"/>
        <end position="619"/>
    </location>
</feature>
<feature type="domain" description="Carrier" evidence="7">
    <location>
        <begin position="4623"/>
        <end position="4701"/>
    </location>
</feature>
<name>A0ABY8TNB6_TETOB</name>
<evidence type="ECO:0000256" key="2">
    <source>
        <dbReference type="ARBA" id="ARBA00022553"/>
    </source>
</evidence>
<dbReference type="Pfam" id="PF00107">
    <property type="entry name" value="ADH_zinc_N"/>
    <property type="match status" value="1"/>
</dbReference>
<feature type="domain" description="Ketosynthase family 3 (KS3)" evidence="8">
    <location>
        <begin position="3306"/>
        <end position="3743"/>
    </location>
</feature>
<dbReference type="InterPro" id="IPR009081">
    <property type="entry name" value="PP-bd_ACP"/>
</dbReference>
<dbReference type="InterPro" id="IPR020841">
    <property type="entry name" value="PKS_Beta-ketoAc_synthase_dom"/>
</dbReference>
<feature type="domain" description="Carrier" evidence="7">
    <location>
        <begin position="1506"/>
        <end position="1580"/>
    </location>
</feature>
<dbReference type="PROSITE" id="PS50075">
    <property type="entry name" value="CARRIER"/>
    <property type="match status" value="4"/>
</dbReference>
<dbReference type="InterPro" id="IPR036291">
    <property type="entry name" value="NAD(P)-bd_dom_sf"/>
</dbReference>
<dbReference type="SUPFAM" id="SSF47336">
    <property type="entry name" value="ACP-like"/>
    <property type="match status" value="4"/>
</dbReference>
<dbReference type="InterPro" id="IPR002364">
    <property type="entry name" value="Quin_OxRdtase/zeta-crystal_CS"/>
</dbReference>
<dbReference type="InterPro" id="IPR020806">
    <property type="entry name" value="PKS_PP-bd"/>
</dbReference>
<dbReference type="PROSITE" id="PS52019">
    <property type="entry name" value="PKS_MFAS_DH"/>
    <property type="match status" value="1"/>
</dbReference>
<organism evidence="10 11">
    <name type="scientific">Tetradesmus obliquus</name>
    <name type="common">Green alga</name>
    <name type="synonym">Acutodesmus obliquus</name>
    <dbReference type="NCBI Taxonomy" id="3088"/>
    <lineage>
        <taxon>Eukaryota</taxon>
        <taxon>Viridiplantae</taxon>
        <taxon>Chlorophyta</taxon>
        <taxon>core chlorophytes</taxon>
        <taxon>Chlorophyceae</taxon>
        <taxon>CS clade</taxon>
        <taxon>Sphaeropleales</taxon>
        <taxon>Scenedesmaceae</taxon>
        <taxon>Tetradesmus</taxon>
    </lineage>
</organism>
<dbReference type="InterPro" id="IPR014030">
    <property type="entry name" value="Ketoacyl_synth_N"/>
</dbReference>
<dbReference type="SMART" id="SM00823">
    <property type="entry name" value="PKS_PP"/>
    <property type="match status" value="5"/>
</dbReference>
<evidence type="ECO:0000259" key="8">
    <source>
        <dbReference type="PROSITE" id="PS52004"/>
    </source>
</evidence>
<evidence type="ECO:0000256" key="6">
    <source>
        <dbReference type="SAM" id="MobiDB-lite"/>
    </source>
</evidence>
<keyword evidence="4" id="KW-0511">Multifunctional enzyme</keyword>
<dbReference type="SMART" id="SM00825">
    <property type="entry name" value="PKS_KS"/>
    <property type="match status" value="2"/>
</dbReference>
<comment type="caution">
    <text evidence="5">Lacks conserved residue(s) required for the propagation of feature annotation.</text>
</comment>
<reference evidence="10 11" key="1">
    <citation type="submission" date="2023-05" db="EMBL/GenBank/DDBJ databases">
        <title>A 100% complete, gapless, phased diploid assembly of the Scenedesmus obliquus UTEX 3031 genome.</title>
        <authorList>
            <person name="Biondi T.C."/>
            <person name="Hanschen E.R."/>
            <person name="Kwon T."/>
            <person name="Eng W."/>
            <person name="Kruse C.P.S."/>
            <person name="Koehler S.I."/>
            <person name="Kunde Y."/>
            <person name="Gleasner C.D."/>
            <person name="You Mak K.T."/>
            <person name="Polle J."/>
            <person name="Hovde B.T."/>
            <person name="Starkenburg S.R."/>
        </authorList>
    </citation>
    <scope>NUCLEOTIDE SEQUENCE [LARGE SCALE GENOMIC DNA]</scope>
    <source>
        <strain evidence="10 11">DOE0152z</strain>
    </source>
</reference>
<dbReference type="InterPro" id="IPR057326">
    <property type="entry name" value="KR_dom"/>
</dbReference>
<dbReference type="InterPro" id="IPR020843">
    <property type="entry name" value="ER"/>
</dbReference>
<evidence type="ECO:0000313" key="11">
    <source>
        <dbReference type="Proteomes" id="UP001244341"/>
    </source>
</evidence>
<feature type="domain" description="Ketosynthase family 3 (KS3)" evidence="8">
    <location>
        <begin position="2532"/>
        <end position="3008"/>
    </location>
</feature>
<evidence type="ECO:0000256" key="1">
    <source>
        <dbReference type="ARBA" id="ARBA00022450"/>
    </source>
</evidence>
<proteinExistence type="predicted"/>
<dbReference type="EMBL" id="CP126209">
    <property type="protein sequence ID" value="WIA10460.1"/>
    <property type="molecule type" value="Genomic_DNA"/>
</dbReference>
<evidence type="ECO:0000256" key="3">
    <source>
        <dbReference type="ARBA" id="ARBA00022679"/>
    </source>
</evidence>
<dbReference type="InterPro" id="IPR049900">
    <property type="entry name" value="PKS_mFAS_DH"/>
</dbReference>
<evidence type="ECO:0000313" key="10">
    <source>
        <dbReference type="EMBL" id="WIA10460.1"/>
    </source>
</evidence>
<dbReference type="PROSITE" id="PS01162">
    <property type="entry name" value="QOR_ZETA_CRYSTAL"/>
    <property type="match status" value="3"/>
</dbReference>
<dbReference type="InterPro" id="IPR011032">
    <property type="entry name" value="GroES-like_sf"/>
</dbReference>
<evidence type="ECO:0000256" key="5">
    <source>
        <dbReference type="PROSITE-ProRule" id="PRU01363"/>
    </source>
</evidence>
<protein>
    <submittedName>
        <fullName evidence="10">Uncharacterized protein</fullName>
    </submittedName>
</protein>
<feature type="region of interest" description="C-terminal hotdog fold" evidence="5">
    <location>
        <begin position="3822"/>
        <end position="3968"/>
    </location>
</feature>
<dbReference type="PROSITE" id="PS00012">
    <property type="entry name" value="PHOSPHOPANTETHEINE"/>
    <property type="match status" value="5"/>
</dbReference>
<dbReference type="PANTHER" id="PTHR43775:SF37">
    <property type="entry name" value="SI:DKEY-61P9.11"/>
    <property type="match status" value="1"/>
</dbReference>
<dbReference type="InterPro" id="IPR050091">
    <property type="entry name" value="PKS_NRPS_Biosynth_Enz"/>
</dbReference>
<dbReference type="Gene3D" id="3.40.47.10">
    <property type="match status" value="9"/>
</dbReference>
<sequence>MGGSYGLDVTAATSFKPTLVRSISSSESVTQPLQLVPSPRGAFSSLVPRAVQLQGLPAGQVGVRVAAVGINFRDVLNVLGMYPGDPGAPGSDVAGAVVAAASSSSLQPGQAVFGLSVGALGTAVACSEQTLVAMPPCLSYEAASSMPTVFITAQMAMGAVTGVQPGERVLVHAAAGGVGLAAAQVLRVLGAVPVATAGSPSKRSLLRSLGVQHVVGSRDTQFVGPLACLGGIDVVLNSLTSPGMVGGSLSVLRRGGRFVEIGKRDIWAPAAAAAERPDVAYSLLAVDFLPDEGVQSALQRVAAGVAAGQLAPLPTVSYSLSSAAAALRQMSQARHVGKVVVTSSQPSQPCHAIGRVLVTGGLGALGTLVARWLAGNSVRQLHLLGRSGKVPARSSNEQLLSNSCSQVIISQCDAGFSEDLAAVLGSGRQLLPVEAIVHAGGVLADATLQQQKLQSTAARVERMGMSLISAAAGLAALEAAVSGVTSSSIHAASTVAAVPFLWPQFVQRQLQRGADLSMFDEFSAGLVAAGQAAEAGPAEGVPPAVSLDAVRAAVHSSVQEVLGSSVADDQPLMAAGLDSLGSVELRNTLESRLGLRLPPTVIFDFPTFATKVAGEQQTSFGSFACGIAGFDAAGFGLPEAEAVLLDPQQRLLMEVAWELLAGAAAAGRAGDPIEIGAAAEVLVATPAAAAAAPQQRPQPLVLLSSKAAFGHSEPGAGVVGLVYAMAAMQQSAVLPISHLRNLNPMVASTLEAAAGPGSRHWLMPKVAAGWAEAAAAAHKVVGTSGFAYQGTNAHAILRSADSTAASKAAAAQVAVPWQQQQFWMLPQLSLLAQKALLQWNRSGRQLVFQSRLSHPMLAMLWDHQVSGQVLLPAQLVPAEFPAAPKPHNLVPSPRGAFSSLVPRAVQLQGLPAGQVGVRVAAVGINFRDVLNVLGMYPGDPGAPGSDVAGVVVAAASSSSLQPGQAVFGLSVGALGTAVACSEQTLVAMPPCLSYEAASSMPTVFITAQMAMGAVTGVQPGERVLVHAAAGGVGLAAAQVLRVLGAVPVATAGSPSKRSLLRSLGVAHVVGSRDTQFVGPLACLGGVDVVLNSLTSPGMVGGSLSVLRRGGRFVEIGKRDIWAPAGAAAERPDVAYSLLAVDFLPDEGVQSALQRVAAGVAAGQLAPLPSVSYSLSSAAAALRQMSQARHIGKVVVTTAAAAASCSSASNPQLSFRQELTGGAAVVTGGLGALGVLVSCWLAQQGISQLILLSRTGKLSVQQHQQLHELTQCIPSVEVTARQADVSMSADAADVFSPGKNSRPVLLVMHAGGVLDDRLIVNQTLSSGRQVMAPKLATLQLWMQAMQQQPSAAHVFFSSVASLLGSPGQANYAAANAGLDAAAGAAQLAGIPAVSVQWGAWAGGGMAAADAQTAARVERMGMSLISAAAGLAALEGVMAATSLGASAGNAAVVAAIPFNWQRMLQRMGRPTPGFFAEFVAEQPAERPAAGAAAGRRRTRRVVQQQQQAQQPHLLEQVQSTIVSILGREVLPDEPLMAAGLDSLGSVELRNSLEGALGTALPPTLVFDFPTAAAIAEYVATKLPAAAAAVSEVSEEEEEAGAWEAAVHAGGFIPAYAAAGGAAPAAVLAVTAFTSRVSRNIWSENFAADAVGAVPLERWDPEGAWASSLLDTPAAGRAASKPNPVRFGVFLPPDMAAAFDAAALGMSAAEAVLMDPQQRLLMEVFAEALSSSSSNSSRAGGAAGPTGVYAGISSMDYQKLAARYVAGVTAYSATGDPIEIGAAAEVLVPSLTMPGLHRLPLALASSKSFLGHSEPAAGVVGMLHAAHMLGHAALPPIAHLVQLNPYVEAAVAVTSGHWSMPRQSAGLVGLAAADGTSPEQQALRNIGTSAFAFQAGLGLPASMLSVAGHSSTGLLGSSGPVVAPGSFNSTGSMLWGMMRAAVTETGQRLQQLQDAAVYAAQQKTGVAAGSQAMMGYQADTSSSAAAAAGLYGGIGVSGSVYNARLLEVLPPATDTGAQPLQLVPSPRGAFSSLVPRAVQLQGLPAGQVGVRVAAVGINFRDVLNVLGMYPGDPGAPGSDVAGVVVAAASSSSLQPGQAVFGLSVGALGTAVACSEQTLVAMPPCLSYEAASSMPTVFITAQMAMGAVTGVQPGERVLVHAAAGGVGLAAAQVLRVLGAVPVATAGSPSKRSLLRSLGVQHVVGSRDTQFVGPLACLGGVDVVLNSLTSPGMVGGSLSVLRRGGRFVEIGKRDIWAPAAAAAERPDVAYSLLAVDFLPDEGVQSALQRVAAGVAAGQLAPLPTVSYSLSSAAAALRQMSQARHVGKVVVTSSQPSQPCHAIGRVLVTGGLGALGTLVARWLAGNSVRQLHLLGRSGKVPAGSSNEQLLSNSCSQVIISQCDAGFSEDLAAVLGSGRQLLPVEAIIHAGGVLADATLQQQKLQSVSDAVAGILGRSVGGDEPLVAAGLDSLGSVELRNSLQGSLRVELPATLVFDYPSIDAITQFISSIAPAAMPEQEEEFLSEEEEEAATAALRPSRALAGVGRAPAAAGAEAAAVLVGVTALAQRTSCNAVLALEGRDASRRVPFGRWEVDRQLQAVIAKALAAAGMEAHQVDVLQMHGTGTSLGDPIEVGAAAAAYDRSKARTATSLPIAMITSKATLGHAEPAAGVVGVLHSLRALQQAALPPLIHLRSLNPFVGIDAVHFQGRLASPSNAALLGNILTFNNTMVLPAAAALMVAAAAVDCTSASSSQAAVPEVLMLNAVFGQLMWPQEHSGAFELTVALHVKLGDVAVTGSIGGSSSGTVMAASVGRTPQPTAAVAPAAGSSSSSSQVSPDEPLMAAGLDSLGAVELRNMLQDALAEVLRAALADAGLAPTAAHVLSLHGTGTPLGDPVEINAASDVLVTGQARQQPLALLASKSWLGHGEPAAGLVAVQHAAYAAAQHLRLPILHLRTLNPYITGIWEMLPQQAAGTGMAAAMQGAPLPLPGTEPAVISSTSSFAFMGTNAHTIVRTTSPSSAVSTSSAGDVSKVAWVHAAAWVAPSVRLLALVALPSGQPGEVLLQADLAAPQLSYIWDHQVAAVGINFRDVLNVLGMYPGDPGAPGSDFSGVIVEGPQAGTAVFGLATGALASHVVSSSSTVAPMPRTISFEAAATTPTVFTTADAALRQLAGLQPGETLLLHGAAGGVGLAAVQVAHAAGAHVVATAGGPAKRSLLRSLGVKVAVNSRDTTFAADLAWAGGVDVVLNSLTSPGMVGGSLSVLRRGGRFVEIGKRDIWAPAAAAAERPDVAYSLLAIDFMPPEVLHQLLYRLSADLAAGKVAPIRAAVHDMSSVAAALRQMAQARHVGKVVRYDVEVQLTQDIPARFGGFLPAVQDFDAAPFGLSESEAVMVDPQQRLLLEAASGMLAAAAAPLQQLQQQRAVGVFVGISNPDYADLKKRATPIGVYSATGSAISVAAGRLSYVLALSGPSLSIDTACSSSLVGAHMASLSLAAGNCGAAVVAGVKLILTPSLSAMFTRAGMLALDGRCKTLDAAADGYVRGEAVAGMLLQQDLYGSAAAPPDWAVAVFAGSMVNQDGRSSSLTAPNGPAQQQVLRAALADAGLVPGDVSVLTMHGTGTPLGDPIEMGAAAAVLLGSATNSMQQPLTVASDKSGIGHTEPAAGLAGVVHAVAASTARMALPVLHLRTMNPYLDSTLSGVAISVNIPRQPRGALLSSSARGGSSSSFGDCLVSGVSSFAFQGTNAHLLLAAGSSSSSSAAAAAAVTAASQQRQQLMHQKYLSVLAPAHSLVCTAAVAGSGSSRSVRFELVRQQQEGGSDSSFDRIAAKGLQPLETAGLYADLAKAGLNYGPAFRLLRGVKAGASDAAAKLQAMSDQGAYLVHPAFLDNCFQLGAAVKDAAAARQQTYVPAAVEVFRAFAPLATAGWNIQSATALAAASAGVHSTSLYRDLLLSVAGQQLCSVQGLESRAAAAQPAAAAAAAAAAQAVPDMMYAVQWLAAAPLIEGAVSAMPDQQSQMQLTPGPYQLVPRPRGAVTNLVPAPVSTQLQQEGTVLLSVKAVGINFRDVLNVLGMYPGDPGAPGGDCAGIVVSGSESSSSLQPGQAVFGLAEGCLGSHVQASAQTLVPMPGHVSFEAAATMPTVFITVDMVLNQAAGLQPGERVLLHAAAGGVGLAALQLVQAIGAEPIATAGSPSKRSLLRSLGVQHVVNSRDLTCFEGIARLGGVDVVLNSLTSPGMVGGSLSVLRRGGRFVEIGKRDIWAPAAAAAERPDIAYGSVAVDFMSAAGLNTAMSRLSAQLAAGVVHPLPSAVHDLGSVAAALRQMSQARHVGKVVVSSSAARPGPHQLPSASGGSVVITGGTGTLGRLIAAWLAAQHGAPQLHLISRTGRVSAEAAAGLLGPDSAAFNSLVTITAADTAAAEDMHMIVHDTAAAAGSYRHQPVSSFMHAGGVLADATLANQTLSGIRSVAAPKTASMIAWMQAGSGQPVSHQVLFSSIASLLGAPGQANYAAANAGLDGLAAQLAASGLPAVSVQWGAWAGGGMAAADAQTAARVERMGMSLISAAAGLAALEGVMAAAAQQHVPVLAATPFLWDRFLARLPAVPDFLEEFAPTAAAAAAARPGARPTGRPAAAVPGISLAGIASEVSSAVSAVVGRQLQQEASLMESGLDSLGAVELRNSLAASFHIELPATLVFDYPTIGAIATFIADSKYPAGLGAAEAAAPPTAAAAGLPQAALAAGEGAAAQAIALTGLTVRTAGANSLTELYRHMMHSTELHTVAPYARWDVDAVYHPGAPLSSASHSQVATRFGTFLADLHGFDPAAFGLSMAEAALMDPQQRLLLEDLAAAAADSGREAAQMMGAAGGVYVGCIWLEYAELLATHGTPSSSMLVTGNGLAFMAGRLSYTFGLTGPCVPTNTACSSSLVAAHLAATALRSNECAFAAAAGANAVLLPLGATAAMTQGDPIESNALRRAVAPVAPAAVAALPEDFVFSAGAVKAVTGHLEGSAGLAGLAQAVAALQQQALMPLRYRSINPYVANSLDNWHVKSRLPIQAGGMSGSLLHAGTSSFGMSGVNAHAIVRLPDTSTAPPPLSTAPSGSSSGSFAWRRQDMSAGVLPVGRQFAFMAAAGSSRSKATYQFLLPLLERPGLSWLWDHQVNAA</sequence>
<dbReference type="InterPro" id="IPR014031">
    <property type="entry name" value="Ketoacyl_synth_C"/>
</dbReference>
<dbReference type="InterPro" id="IPR013154">
    <property type="entry name" value="ADH-like_N"/>
</dbReference>